<evidence type="ECO:0000313" key="1">
    <source>
        <dbReference type="EMBL" id="MCP2166081.1"/>
    </source>
</evidence>
<keyword evidence="2" id="KW-1185">Reference proteome</keyword>
<proteinExistence type="predicted"/>
<protein>
    <submittedName>
        <fullName evidence="1">Uncharacterized protein</fullName>
    </submittedName>
</protein>
<name>A0AAE3GD83_9PSEU</name>
<reference evidence="1" key="1">
    <citation type="submission" date="2022-06" db="EMBL/GenBank/DDBJ databases">
        <title>Genomic Encyclopedia of Archaeal and Bacterial Type Strains, Phase II (KMG-II): from individual species to whole genera.</title>
        <authorList>
            <person name="Goeker M."/>
        </authorList>
    </citation>
    <scope>NUCLEOTIDE SEQUENCE</scope>
    <source>
        <strain evidence="1">DSM 43935</strain>
    </source>
</reference>
<evidence type="ECO:0000313" key="2">
    <source>
        <dbReference type="Proteomes" id="UP001206128"/>
    </source>
</evidence>
<dbReference type="Proteomes" id="UP001206128">
    <property type="component" value="Unassembled WGS sequence"/>
</dbReference>
<sequence>MNVAVTGATGFSGPPRARVVGIRAARIRAARCPGGRNGLDYLLAGAAAPGRPRSCA</sequence>
<gene>
    <name evidence="1" type="ORF">LX83_002940</name>
</gene>
<dbReference type="AlphaFoldDB" id="A0AAE3GD83"/>
<accession>A0AAE3GD83</accession>
<dbReference type="EMBL" id="JAMTCK010000006">
    <property type="protein sequence ID" value="MCP2166081.1"/>
    <property type="molecule type" value="Genomic_DNA"/>
</dbReference>
<comment type="caution">
    <text evidence="1">The sequence shown here is derived from an EMBL/GenBank/DDBJ whole genome shotgun (WGS) entry which is preliminary data.</text>
</comment>
<organism evidence="1 2">
    <name type="scientific">Goodfellowiella coeruleoviolacea</name>
    <dbReference type="NCBI Taxonomy" id="334858"/>
    <lineage>
        <taxon>Bacteria</taxon>
        <taxon>Bacillati</taxon>
        <taxon>Actinomycetota</taxon>
        <taxon>Actinomycetes</taxon>
        <taxon>Pseudonocardiales</taxon>
        <taxon>Pseudonocardiaceae</taxon>
        <taxon>Goodfellowiella</taxon>
    </lineage>
</organism>